<organism evidence="2 3">
    <name type="scientific">Orchesella cincta</name>
    <name type="common">Springtail</name>
    <name type="synonym">Podura cincta</name>
    <dbReference type="NCBI Taxonomy" id="48709"/>
    <lineage>
        <taxon>Eukaryota</taxon>
        <taxon>Metazoa</taxon>
        <taxon>Ecdysozoa</taxon>
        <taxon>Arthropoda</taxon>
        <taxon>Hexapoda</taxon>
        <taxon>Collembola</taxon>
        <taxon>Entomobryomorpha</taxon>
        <taxon>Entomobryoidea</taxon>
        <taxon>Orchesellidae</taxon>
        <taxon>Orchesellinae</taxon>
        <taxon>Orchesella</taxon>
    </lineage>
</organism>
<gene>
    <name evidence="2" type="ORF">Ocin01_05546</name>
</gene>
<dbReference type="InterPro" id="IPR029063">
    <property type="entry name" value="SAM-dependent_MTases_sf"/>
</dbReference>
<sequence length="104" mass="11930">MSSSRRPEGVAPPEIFYNDDEARKYTQNTRIMEIQEEMTNRCIELLEIDEDDDAPRLILDIGCGSGLSGECLDEHGHAWVGIDISQSMLSKWYIGYLMNSFTFY</sequence>
<dbReference type="GO" id="GO:0005730">
    <property type="term" value="C:nucleolus"/>
    <property type="evidence" value="ECO:0007669"/>
    <property type="project" value="TreeGrafter"/>
</dbReference>
<dbReference type="STRING" id="48709.A0A1D2N7A0"/>
<dbReference type="Proteomes" id="UP000094527">
    <property type="component" value="Unassembled WGS sequence"/>
</dbReference>
<reference evidence="2 3" key="1">
    <citation type="journal article" date="2016" name="Genome Biol. Evol.">
        <title>Gene Family Evolution Reflects Adaptation to Soil Environmental Stressors in the Genome of the Collembolan Orchesella cincta.</title>
        <authorList>
            <person name="Faddeeva-Vakhrusheva A."/>
            <person name="Derks M.F."/>
            <person name="Anvar S.Y."/>
            <person name="Agamennone V."/>
            <person name="Suring W."/>
            <person name="Smit S."/>
            <person name="van Straalen N.M."/>
            <person name="Roelofs D."/>
        </authorList>
    </citation>
    <scope>NUCLEOTIDE SEQUENCE [LARGE SCALE GENOMIC DNA]</scope>
    <source>
        <tissue evidence="2">Mixed pool</tissue>
    </source>
</reference>
<dbReference type="GO" id="GO:0016435">
    <property type="term" value="F:rRNA (guanine) methyltransferase activity"/>
    <property type="evidence" value="ECO:0007669"/>
    <property type="project" value="InterPro"/>
</dbReference>
<dbReference type="AlphaFoldDB" id="A0A1D2N7A0"/>
<evidence type="ECO:0000259" key="1">
    <source>
        <dbReference type="Pfam" id="PF08241"/>
    </source>
</evidence>
<name>A0A1D2N7A0_ORCCI</name>
<dbReference type="InterPro" id="IPR013216">
    <property type="entry name" value="Methyltransf_11"/>
</dbReference>
<evidence type="ECO:0000313" key="3">
    <source>
        <dbReference type="Proteomes" id="UP000094527"/>
    </source>
</evidence>
<dbReference type="GO" id="GO:0070476">
    <property type="term" value="P:rRNA (guanine-N7)-methylation"/>
    <property type="evidence" value="ECO:0007669"/>
    <property type="project" value="InterPro"/>
</dbReference>
<dbReference type="SUPFAM" id="SSF53335">
    <property type="entry name" value="S-adenosyl-L-methionine-dependent methyltransferases"/>
    <property type="match status" value="1"/>
</dbReference>
<dbReference type="Gene3D" id="3.40.50.150">
    <property type="entry name" value="Vaccinia Virus protein VP39"/>
    <property type="match status" value="1"/>
</dbReference>
<dbReference type="Pfam" id="PF08241">
    <property type="entry name" value="Methyltransf_11"/>
    <property type="match status" value="1"/>
</dbReference>
<dbReference type="PANTHER" id="PTHR12734:SF0">
    <property type="entry name" value="18S RRNA (GUANINE-N(7))-METHYLTRANSFERASE-RELATED"/>
    <property type="match status" value="1"/>
</dbReference>
<evidence type="ECO:0000313" key="2">
    <source>
        <dbReference type="EMBL" id="ODN01134.1"/>
    </source>
</evidence>
<dbReference type="PANTHER" id="PTHR12734">
    <property type="entry name" value="METHYLTRANSFERASE-RELATED"/>
    <property type="match status" value="1"/>
</dbReference>
<feature type="domain" description="Methyltransferase type 11" evidence="1">
    <location>
        <begin position="59"/>
        <end position="90"/>
    </location>
</feature>
<dbReference type="OrthoDB" id="2877at2759"/>
<dbReference type="EMBL" id="LJIJ01000169">
    <property type="protein sequence ID" value="ODN01134.1"/>
    <property type="molecule type" value="Genomic_DNA"/>
</dbReference>
<keyword evidence="2" id="KW-0808">Transferase</keyword>
<keyword evidence="3" id="KW-1185">Reference proteome</keyword>
<dbReference type="InterPro" id="IPR039769">
    <property type="entry name" value="Bud23-like"/>
</dbReference>
<dbReference type="OMA" id="QNTRIME"/>
<protein>
    <submittedName>
        <fullName evidence="2">Putative 18S rRNA (Guanine-N(7))-methyltransferase</fullName>
    </submittedName>
</protein>
<comment type="caution">
    <text evidence="2">The sequence shown here is derived from an EMBL/GenBank/DDBJ whole genome shotgun (WGS) entry which is preliminary data.</text>
</comment>
<proteinExistence type="predicted"/>
<keyword evidence="2" id="KW-0489">Methyltransferase</keyword>
<accession>A0A1D2N7A0</accession>